<keyword evidence="1" id="KW-1133">Transmembrane helix</keyword>
<evidence type="ECO:0000313" key="5">
    <source>
        <dbReference type="Proteomes" id="UP000886822"/>
    </source>
</evidence>
<dbReference type="Proteomes" id="UP000886822">
    <property type="component" value="Unassembled WGS sequence"/>
</dbReference>
<evidence type="ECO:0000259" key="3">
    <source>
        <dbReference type="Pfam" id="PF13800"/>
    </source>
</evidence>
<evidence type="ECO:0000313" key="4">
    <source>
        <dbReference type="EMBL" id="HIW72246.1"/>
    </source>
</evidence>
<keyword evidence="1" id="KW-0812">Transmembrane</keyword>
<organism evidence="4 5">
    <name type="scientific">Candidatus Levilactobacillus faecigallinarum</name>
    <dbReference type="NCBI Taxonomy" id="2838638"/>
    <lineage>
        <taxon>Bacteria</taxon>
        <taxon>Bacillati</taxon>
        <taxon>Bacillota</taxon>
        <taxon>Bacilli</taxon>
        <taxon>Lactobacillales</taxon>
        <taxon>Lactobacillaceae</taxon>
        <taxon>Levilactobacillus</taxon>
    </lineage>
</organism>
<keyword evidence="1" id="KW-0472">Membrane</keyword>
<gene>
    <name evidence="4" type="ORF">H9875_06415</name>
</gene>
<dbReference type="EMBL" id="DXGJ01000049">
    <property type="protein sequence ID" value="HIW72246.1"/>
    <property type="molecule type" value="Genomic_DNA"/>
</dbReference>
<name>A0A9D1QUJ9_9LACO</name>
<dbReference type="Pfam" id="PF13791">
    <property type="entry name" value="Sigma_reg_C"/>
    <property type="match status" value="1"/>
</dbReference>
<protein>
    <submittedName>
        <fullName evidence="4">Anti-sigma factor</fullName>
    </submittedName>
</protein>
<proteinExistence type="predicted"/>
<dbReference type="Pfam" id="PF13800">
    <property type="entry name" value="Sigma_reg_N"/>
    <property type="match status" value="1"/>
</dbReference>
<sequence>MGEGLVFKKLAQRTKWRRTGMMVEIALVASLMVGAGGIQYIKVAAKRQTAQENRFFDLASQVMAPNIQSSDQFISNNGLVTTQLTSHRYKQIEGQRIPWSPMVATYSWWGGAPLPTRLNSLDGDRSSYDVVTQQKVPVFYNDHRRLDKGEPRQLAVQEVQQVARNRGYVAEAALSFEHPLTYQQIRQKLPVGVHPAWYWLGVTGDADTTLMDNNFLGIQAETAQGSLTTRGYQEFRQQLAQASRSGFSLTYGTFNVFQYAGKYAKKHPTLATARFAGAIVTGESSRFKALDQAAWVEASSVGVFQRQQTIR</sequence>
<evidence type="ECO:0000256" key="1">
    <source>
        <dbReference type="SAM" id="Phobius"/>
    </source>
</evidence>
<feature type="transmembrane region" description="Helical" evidence="1">
    <location>
        <begin position="21"/>
        <end position="41"/>
    </location>
</feature>
<evidence type="ECO:0000259" key="2">
    <source>
        <dbReference type="Pfam" id="PF13791"/>
    </source>
</evidence>
<reference evidence="4" key="2">
    <citation type="submission" date="2021-04" db="EMBL/GenBank/DDBJ databases">
        <authorList>
            <person name="Gilroy R."/>
        </authorList>
    </citation>
    <scope>NUCLEOTIDE SEQUENCE</scope>
    <source>
        <strain evidence="4">CHK173-259</strain>
    </source>
</reference>
<dbReference type="InterPro" id="IPR029101">
    <property type="entry name" value="Sigma_reg_N"/>
</dbReference>
<comment type="caution">
    <text evidence="4">The sequence shown here is derived from an EMBL/GenBank/DDBJ whole genome shotgun (WGS) entry which is preliminary data.</text>
</comment>
<feature type="domain" description="Sigma factor regulator C-terminal" evidence="2">
    <location>
        <begin position="167"/>
        <end position="303"/>
    </location>
</feature>
<reference evidence="4" key="1">
    <citation type="journal article" date="2021" name="PeerJ">
        <title>Extensive microbial diversity within the chicken gut microbiome revealed by metagenomics and culture.</title>
        <authorList>
            <person name="Gilroy R."/>
            <person name="Ravi A."/>
            <person name="Getino M."/>
            <person name="Pursley I."/>
            <person name="Horton D.L."/>
            <person name="Alikhan N.F."/>
            <person name="Baker D."/>
            <person name="Gharbi K."/>
            <person name="Hall N."/>
            <person name="Watson M."/>
            <person name="Adriaenssens E.M."/>
            <person name="Foster-Nyarko E."/>
            <person name="Jarju S."/>
            <person name="Secka A."/>
            <person name="Antonio M."/>
            <person name="Oren A."/>
            <person name="Chaudhuri R.R."/>
            <person name="La Ragione R."/>
            <person name="Hildebrand F."/>
            <person name="Pallen M.J."/>
        </authorList>
    </citation>
    <scope>NUCLEOTIDE SEQUENCE</scope>
    <source>
        <strain evidence="4">CHK173-259</strain>
    </source>
</reference>
<dbReference type="AlphaFoldDB" id="A0A9D1QUJ9"/>
<dbReference type="InterPro" id="IPR025672">
    <property type="entry name" value="Sigma_reg_C_dom"/>
</dbReference>
<accession>A0A9D1QUJ9</accession>
<feature type="domain" description="Sigma factor regulator N-terminal" evidence="3">
    <location>
        <begin position="8"/>
        <end position="96"/>
    </location>
</feature>